<organism evidence="2 3">
    <name type="scientific">Rhodofomes roseus</name>
    <dbReference type="NCBI Taxonomy" id="34475"/>
    <lineage>
        <taxon>Eukaryota</taxon>
        <taxon>Fungi</taxon>
        <taxon>Dikarya</taxon>
        <taxon>Basidiomycota</taxon>
        <taxon>Agaricomycotina</taxon>
        <taxon>Agaricomycetes</taxon>
        <taxon>Polyporales</taxon>
        <taxon>Rhodofomes</taxon>
    </lineage>
</organism>
<dbReference type="EMBL" id="SEKV01000571">
    <property type="protein sequence ID" value="TFY55662.1"/>
    <property type="molecule type" value="Genomic_DNA"/>
</dbReference>
<sequence>MGLKSFLRSLFAHCSLPFMATPTEELPMQLSQLLQPNVSQPLDPTQKRLFDMTSLENCYLNGNPKLYDCVITNVWLYKATSLSNHEFIVLNVTYHGRDIGFLRAERTVDRPESNGSSWTPNASSWSISTVSSVSSTSSGTAPASPSLGVPAHDIVTLCATENRQLLTKDGEQIAHSTLDPPPSFAAIVAACLVVSRRKPFYELLSGQCYWFAGVVIRLICDDGARLERILDTKHKEGEWQNFLRVMSGARMNAGAEKLRSKYTATLLQLRNQATTRVQEAGRQVELREEAERQAAEERSRREEAERKAERQVAEERRRREEAERKAEDLQRMLNELRAGLSTAAGTAPEATPTDGHGQSSSMYA</sequence>
<protein>
    <submittedName>
        <fullName evidence="2">Uncharacterized protein</fullName>
    </submittedName>
</protein>
<evidence type="ECO:0000313" key="3">
    <source>
        <dbReference type="Proteomes" id="UP000298390"/>
    </source>
</evidence>
<evidence type="ECO:0000256" key="1">
    <source>
        <dbReference type="SAM" id="MobiDB-lite"/>
    </source>
</evidence>
<accession>A0A4Y9Y0U5</accession>
<name>A0A4Y9Y0U5_9APHY</name>
<comment type="caution">
    <text evidence="2">The sequence shown here is derived from an EMBL/GenBank/DDBJ whole genome shotgun (WGS) entry which is preliminary data.</text>
</comment>
<dbReference type="STRING" id="34475.A0A4Y9Y0U5"/>
<dbReference type="Proteomes" id="UP000298390">
    <property type="component" value="Unassembled WGS sequence"/>
</dbReference>
<evidence type="ECO:0000313" key="2">
    <source>
        <dbReference type="EMBL" id="TFY55662.1"/>
    </source>
</evidence>
<feature type="region of interest" description="Disordered" evidence="1">
    <location>
        <begin position="280"/>
        <end position="364"/>
    </location>
</feature>
<feature type="compositionally biased region" description="Low complexity" evidence="1">
    <location>
        <begin position="342"/>
        <end position="353"/>
    </location>
</feature>
<proteinExistence type="predicted"/>
<reference evidence="2 3" key="1">
    <citation type="submission" date="2019-01" db="EMBL/GenBank/DDBJ databases">
        <title>Genome sequencing of the rare red list fungi Fomitopsis rosea.</title>
        <authorList>
            <person name="Buettner E."/>
            <person name="Kellner H."/>
        </authorList>
    </citation>
    <scope>NUCLEOTIDE SEQUENCE [LARGE SCALE GENOMIC DNA]</scope>
    <source>
        <strain evidence="2 3">DSM 105464</strain>
    </source>
</reference>
<feature type="compositionally biased region" description="Basic and acidic residues" evidence="1">
    <location>
        <begin position="282"/>
        <end position="330"/>
    </location>
</feature>
<gene>
    <name evidence="2" type="ORF">EVJ58_g8109</name>
</gene>
<dbReference type="AlphaFoldDB" id="A0A4Y9Y0U5"/>